<protein>
    <submittedName>
        <fullName evidence="5">Histidinol phosphatase</fullName>
    </submittedName>
</protein>
<proteinExistence type="predicted"/>
<keyword evidence="6" id="KW-1185">Reference proteome</keyword>
<keyword evidence="2" id="KW-0547">Nucleotide-binding</keyword>
<accession>A0A1L7CUK5</accession>
<dbReference type="PROSITE" id="PS50893">
    <property type="entry name" value="ABC_TRANSPORTER_2"/>
    <property type="match status" value="1"/>
</dbReference>
<dbReference type="AlphaFoldDB" id="A0A1L7CUK5"/>
<dbReference type="OrthoDB" id="3579586at2"/>
<dbReference type="SMART" id="SM00382">
    <property type="entry name" value="AAA"/>
    <property type="match status" value="1"/>
</dbReference>
<dbReference type="GO" id="GO:0005524">
    <property type="term" value="F:ATP binding"/>
    <property type="evidence" value="ECO:0007669"/>
    <property type="project" value="UniProtKB-KW"/>
</dbReference>
<dbReference type="InterPro" id="IPR027417">
    <property type="entry name" value="P-loop_NTPase"/>
</dbReference>
<dbReference type="GO" id="GO:0016887">
    <property type="term" value="F:ATP hydrolysis activity"/>
    <property type="evidence" value="ECO:0007669"/>
    <property type="project" value="InterPro"/>
</dbReference>
<gene>
    <name evidence="5" type="ORF">CFRA_10005</name>
</gene>
<dbReference type="Pfam" id="PF00005">
    <property type="entry name" value="ABC_tran"/>
    <property type="match status" value="1"/>
</dbReference>
<dbReference type="KEGG" id="cfk:CFRA_10005"/>
<evidence type="ECO:0000313" key="5">
    <source>
        <dbReference type="EMBL" id="APT89513.1"/>
    </source>
</evidence>
<keyword evidence="3" id="KW-0067">ATP-binding</keyword>
<organism evidence="5 6">
    <name type="scientific">Corynebacterium frankenforstense DSM 45800</name>
    <dbReference type="NCBI Taxonomy" id="1437875"/>
    <lineage>
        <taxon>Bacteria</taxon>
        <taxon>Bacillati</taxon>
        <taxon>Actinomycetota</taxon>
        <taxon>Actinomycetes</taxon>
        <taxon>Mycobacteriales</taxon>
        <taxon>Corynebacteriaceae</taxon>
        <taxon>Corynebacterium</taxon>
    </lineage>
</organism>
<sequence length="255" mass="27878">MRARGLTLDRGRKRVLDGVDLDVPPSGVLGLVGPNGSGKTTLLRCLYGSLDPDEGSVTVAGRALGEIPRKQLAREIAVVTQEQESDIPIRVADLVMLGRLPYLGATARPRAEDERIVEAALDSLGALDLAPRDVQSLSGGERQRALIARALAQETPYLFLDEPTNHLDVRYQYELLDLVANREGSTVVVLHDLNLAARYCDRLVLLDRGGVIAAGTPDEILLPEVLETVYRTRVDRVDVHGRIVLLFDTFGKEAR</sequence>
<keyword evidence="1" id="KW-0813">Transport</keyword>
<evidence type="ECO:0000259" key="4">
    <source>
        <dbReference type="PROSITE" id="PS50893"/>
    </source>
</evidence>
<dbReference type="Proteomes" id="UP000185434">
    <property type="component" value="Chromosome"/>
</dbReference>
<dbReference type="STRING" id="1437875.CFRA_10005"/>
<dbReference type="SUPFAM" id="SSF52540">
    <property type="entry name" value="P-loop containing nucleoside triphosphate hydrolases"/>
    <property type="match status" value="1"/>
</dbReference>
<dbReference type="PROSITE" id="PS00211">
    <property type="entry name" value="ABC_TRANSPORTER_1"/>
    <property type="match status" value="1"/>
</dbReference>
<evidence type="ECO:0000256" key="3">
    <source>
        <dbReference type="ARBA" id="ARBA00022840"/>
    </source>
</evidence>
<dbReference type="PANTHER" id="PTHR42794">
    <property type="entry name" value="HEMIN IMPORT ATP-BINDING PROTEIN HMUV"/>
    <property type="match status" value="1"/>
</dbReference>
<evidence type="ECO:0000256" key="1">
    <source>
        <dbReference type="ARBA" id="ARBA00022448"/>
    </source>
</evidence>
<dbReference type="InterPro" id="IPR003439">
    <property type="entry name" value="ABC_transporter-like_ATP-bd"/>
</dbReference>
<name>A0A1L7CUK5_9CORY</name>
<dbReference type="FunFam" id="3.40.50.300:FF:000134">
    <property type="entry name" value="Iron-enterobactin ABC transporter ATP-binding protein"/>
    <property type="match status" value="1"/>
</dbReference>
<feature type="domain" description="ABC transporter" evidence="4">
    <location>
        <begin position="1"/>
        <end position="233"/>
    </location>
</feature>
<dbReference type="Gene3D" id="3.40.50.300">
    <property type="entry name" value="P-loop containing nucleotide triphosphate hydrolases"/>
    <property type="match status" value="1"/>
</dbReference>
<dbReference type="PANTHER" id="PTHR42794:SF2">
    <property type="entry name" value="ABC TRANSPORTER ATP-BINDING PROTEIN"/>
    <property type="match status" value="1"/>
</dbReference>
<dbReference type="CDD" id="cd03214">
    <property type="entry name" value="ABC_Iron-Siderophores_B12_Hemin"/>
    <property type="match status" value="1"/>
</dbReference>
<reference evidence="5 6" key="1">
    <citation type="submission" date="2014-08" db="EMBL/GenBank/DDBJ databases">
        <title>Complete genome sequence of Corynebacterium frankenforstense ST18(T) (=DSM 45800(T)), isolated from raw cow milk.</title>
        <authorList>
            <person name="Ruckert C."/>
            <person name="Albersmeier A."/>
            <person name="Winkler A."/>
            <person name="Lipski A."/>
            <person name="Kalinowski J."/>
        </authorList>
    </citation>
    <scope>NUCLEOTIDE SEQUENCE [LARGE SCALE GENOMIC DNA]</scope>
    <source>
        <strain evidence="5 6">ST18</strain>
    </source>
</reference>
<evidence type="ECO:0000256" key="2">
    <source>
        <dbReference type="ARBA" id="ARBA00022741"/>
    </source>
</evidence>
<dbReference type="InterPro" id="IPR017871">
    <property type="entry name" value="ABC_transporter-like_CS"/>
</dbReference>
<evidence type="ECO:0000313" key="6">
    <source>
        <dbReference type="Proteomes" id="UP000185434"/>
    </source>
</evidence>
<dbReference type="InterPro" id="IPR003593">
    <property type="entry name" value="AAA+_ATPase"/>
</dbReference>
<dbReference type="EMBL" id="CP009247">
    <property type="protein sequence ID" value="APT89513.1"/>
    <property type="molecule type" value="Genomic_DNA"/>
</dbReference>